<evidence type="ECO:0000313" key="15">
    <source>
        <dbReference type="EMBL" id="TFW34421.1"/>
    </source>
</evidence>
<evidence type="ECO:0000256" key="8">
    <source>
        <dbReference type="ARBA" id="ARBA00023136"/>
    </source>
</evidence>
<dbReference type="SUPFAM" id="SSF56935">
    <property type="entry name" value="Porins"/>
    <property type="match status" value="1"/>
</dbReference>
<dbReference type="PANTHER" id="PTHR30069:SF29">
    <property type="entry name" value="HEMOGLOBIN AND HEMOGLOBIN-HAPTOGLOBIN-BINDING PROTEIN 1-RELATED"/>
    <property type="match status" value="1"/>
</dbReference>
<dbReference type="PANTHER" id="PTHR30069">
    <property type="entry name" value="TONB-DEPENDENT OUTER MEMBRANE RECEPTOR"/>
    <property type="match status" value="1"/>
</dbReference>
<dbReference type="InterPro" id="IPR036942">
    <property type="entry name" value="Beta-barrel_TonB_sf"/>
</dbReference>
<evidence type="ECO:0000256" key="1">
    <source>
        <dbReference type="ARBA" id="ARBA00004571"/>
    </source>
</evidence>
<evidence type="ECO:0000259" key="13">
    <source>
        <dbReference type="Pfam" id="PF00593"/>
    </source>
</evidence>
<comment type="subcellular location">
    <subcellularLocation>
        <location evidence="1 11">Cell outer membrane</location>
        <topology evidence="1 11">Multi-pass membrane protein</topology>
    </subcellularLocation>
</comment>
<proteinExistence type="inferred from homology"/>
<keyword evidence="9 15" id="KW-0675">Receptor</keyword>
<dbReference type="GO" id="GO:0009279">
    <property type="term" value="C:cell outer membrane"/>
    <property type="evidence" value="ECO:0007669"/>
    <property type="project" value="UniProtKB-SubCell"/>
</dbReference>
<dbReference type="InterPro" id="IPR039426">
    <property type="entry name" value="TonB-dep_rcpt-like"/>
</dbReference>
<evidence type="ECO:0000256" key="7">
    <source>
        <dbReference type="ARBA" id="ARBA00023077"/>
    </source>
</evidence>
<evidence type="ECO:0000256" key="9">
    <source>
        <dbReference type="ARBA" id="ARBA00023170"/>
    </source>
</evidence>
<accession>A0A4Y9T6J1</accession>
<evidence type="ECO:0000256" key="11">
    <source>
        <dbReference type="PROSITE-ProRule" id="PRU01360"/>
    </source>
</evidence>
<evidence type="ECO:0000256" key="2">
    <source>
        <dbReference type="ARBA" id="ARBA00009810"/>
    </source>
</evidence>
<comment type="caution">
    <text evidence="15">The sequence shown here is derived from an EMBL/GenBank/DDBJ whole genome shotgun (WGS) entry which is preliminary data.</text>
</comment>
<dbReference type="RefSeq" id="WP_135188506.1">
    <property type="nucleotide sequence ID" value="NZ_SPUM01000026.1"/>
</dbReference>
<dbReference type="Gene3D" id="2.170.130.10">
    <property type="entry name" value="TonB-dependent receptor, plug domain"/>
    <property type="match status" value="1"/>
</dbReference>
<dbReference type="EMBL" id="SPUM01000026">
    <property type="protein sequence ID" value="TFW34421.1"/>
    <property type="molecule type" value="Genomic_DNA"/>
</dbReference>
<comment type="similarity">
    <text evidence="2 11 12">Belongs to the TonB-dependent receptor family.</text>
</comment>
<feature type="domain" description="TonB-dependent receptor plug" evidence="14">
    <location>
        <begin position="49"/>
        <end position="147"/>
    </location>
</feature>
<dbReference type="GO" id="GO:0044718">
    <property type="term" value="P:siderophore transmembrane transport"/>
    <property type="evidence" value="ECO:0007669"/>
    <property type="project" value="TreeGrafter"/>
</dbReference>
<dbReference type="Pfam" id="PF07715">
    <property type="entry name" value="Plug"/>
    <property type="match status" value="1"/>
</dbReference>
<protein>
    <submittedName>
        <fullName evidence="15">TonB-dependent receptor</fullName>
    </submittedName>
</protein>
<keyword evidence="6" id="KW-0732">Signal</keyword>
<dbReference type="OrthoDB" id="8671598at2"/>
<keyword evidence="16" id="KW-1185">Reference proteome</keyword>
<evidence type="ECO:0000256" key="4">
    <source>
        <dbReference type="ARBA" id="ARBA00022452"/>
    </source>
</evidence>
<feature type="domain" description="TonB-dependent receptor-like beta-barrel" evidence="13">
    <location>
        <begin position="264"/>
        <end position="670"/>
    </location>
</feature>
<dbReference type="GO" id="GO:0015344">
    <property type="term" value="F:siderophore uptake transmembrane transporter activity"/>
    <property type="evidence" value="ECO:0007669"/>
    <property type="project" value="TreeGrafter"/>
</dbReference>
<keyword evidence="4 11" id="KW-1134">Transmembrane beta strand</keyword>
<keyword evidence="7 12" id="KW-0798">TonB box</keyword>
<evidence type="ECO:0000313" key="16">
    <source>
        <dbReference type="Proteomes" id="UP000297258"/>
    </source>
</evidence>
<evidence type="ECO:0000256" key="3">
    <source>
        <dbReference type="ARBA" id="ARBA00022448"/>
    </source>
</evidence>
<dbReference type="AlphaFoldDB" id="A0A4Y9T6J1"/>
<evidence type="ECO:0000256" key="6">
    <source>
        <dbReference type="ARBA" id="ARBA00022729"/>
    </source>
</evidence>
<dbReference type="Pfam" id="PF00593">
    <property type="entry name" value="TonB_dep_Rec_b-barrel"/>
    <property type="match status" value="1"/>
</dbReference>
<evidence type="ECO:0000256" key="12">
    <source>
        <dbReference type="RuleBase" id="RU003357"/>
    </source>
</evidence>
<keyword evidence="3 11" id="KW-0813">Transport</keyword>
<sequence>METTLRYQRFSLAVITTPAIVLAQQTSVNEPITPTVEVRGSTSSYDPRRDDTVAKIVLKHDEIVKHGDTNLLDVLKRIPGITVSGSAGRGSEIQMQGLGSGYTQVLINGERPPRGFAIDTLAPDLIERIEVMRTANVEYSTQAIAGTINVVLKKAARTAEREFKIGYEIGRDTHSPSANLQLSDRMDRFSYSVGGNLVRNGFEGDVPGVEHERDLNGRTTLLRTTSAHENGLLTTYNLAPRLNWSLEGGDTVALESVVNINRFRVQVHAPTSTEIGGLPAYPQKETRMTNDNASFRSGLSWTHNLESGTKLEMKLGASGSSTGNTVYRDASGNPVFGLLTRKIDSQARDRGVSSTGKASIPLREGHALTFGWNGGIDTRDDARTERDYLQPLLDIPGGDERSSGRVTHLALYGQDEWEITPRWSVYLGARWEGIRIRVSGDAFGTAHSRSGVFSPVLQTLYKLADTKQDQLRLAISRTYKAPSMQSLLPDPYTTINNSQVEPDVQGNPRLKPELSLGLDAAYEHYWGEGALLSASVSTRRIDDYTRHLVSFDGRRWISQPVNIGQARTHSLQLEAKFPLTAIFSDAPALDLHADIARNWSSVDAVPGPDNRLGQQTPLSANLGADYIRGALTTGANFLFKSGGRVRLSANQTAYLNVQRDLELYALWKLTPTRQLRLAAMNVLGQDFVNEGSYTGTYGVLRNRTTNVNHASLRATLETKF</sequence>
<dbReference type="InterPro" id="IPR037066">
    <property type="entry name" value="Plug_dom_sf"/>
</dbReference>
<dbReference type="Proteomes" id="UP000297258">
    <property type="component" value="Unassembled WGS sequence"/>
</dbReference>
<keyword evidence="10 11" id="KW-0998">Cell outer membrane</keyword>
<dbReference type="InterPro" id="IPR012910">
    <property type="entry name" value="Plug_dom"/>
</dbReference>
<evidence type="ECO:0000256" key="10">
    <source>
        <dbReference type="ARBA" id="ARBA00023237"/>
    </source>
</evidence>
<dbReference type="InterPro" id="IPR000531">
    <property type="entry name" value="Beta-barrel_TonB"/>
</dbReference>
<keyword evidence="8 11" id="KW-0472">Membrane</keyword>
<name>A0A4Y9T6J1_9BURK</name>
<evidence type="ECO:0000256" key="5">
    <source>
        <dbReference type="ARBA" id="ARBA00022692"/>
    </source>
</evidence>
<dbReference type="CDD" id="cd01347">
    <property type="entry name" value="ligand_gated_channel"/>
    <property type="match status" value="1"/>
</dbReference>
<evidence type="ECO:0000259" key="14">
    <source>
        <dbReference type="Pfam" id="PF07715"/>
    </source>
</evidence>
<reference evidence="15 16" key="1">
    <citation type="submission" date="2019-03" db="EMBL/GenBank/DDBJ databases">
        <title>Draft genome of Massilia hortus sp. nov., a novel bacterial species of the Oxalobacteraceae family.</title>
        <authorList>
            <person name="Peta V."/>
            <person name="Raths R."/>
            <person name="Bucking H."/>
        </authorList>
    </citation>
    <scope>NUCLEOTIDE SEQUENCE [LARGE SCALE GENOMIC DNA]</scope>
    <source>
        <strain evidence="15 16">ONC3</strain>
    </source>
</reference>
<organism evidence="15 16">
    <name type="scientific">Massilia horti</name>
    <dbReference type="NCBI Taxonomy" id="2562153"/>
    <lineage>
        <taxon>Bacteria</taxon>
        <taxon>Pseudomonadati</taxon>
        <taxon>Pseudomonadota</taxon>
        <taxon>Betaproteobacteria</taxon>
        <taxon>Burkholderiales</taxon>
        <taxon>Oxalobacteraceae</taxon>
        <taxon>Telluria group</taxon>
        <taxon>Massilia</taxon>
    </lineage>
</organism>
<keyword evidence="5 11" id="KW-0812">Transmembrane</keyword>
<gene>
    <name evidence="15" type="ORF">E4O92_04255</name>
</gene>
<dbReference type="PROSITE" id="PS52016">
    <property type="entry name" value="TONB_DEPENDENT_REC_3"/>
    <property type="match status" value="1"/>
</dbReference>
<dbReference type="Gene3D" id="2.40.170.20">
    <property type="entry name" value="TonB-dependent receptor, beta-barrel domain"/>
    <property type="match status" value="1"/>
</dbReference>